<sequence length="189" mass="20193">MISMTDIADLLRAQSLFAGLDDPDIAAVAALARRRAWPAGTLLFQRGDAGREMILVTSGRVRLSLLSPEGRELTLRHAEAGSLFGEIAVLDGGPRSADATAAAETEGLVIAKADLDRLMAARPQIAAAVIRFLCGRLRETTEQFETVALYRLEARLARFLLGLARPQVAGADASSVRIDLPLTQSEIAT</sequence>
<evidence type="ECO:0000313" key="7">
    <source>
        <dbReference type="Proteomes" id="UP000094622"/>
    </source>
</evidence>
<evidence type="ECO:0000259" key="5">
    <source>
        <dbReference type="PROSITE" id="PS51063"/>
    </source>
</evidence>
<dbReference type="InterPro" id="IPR014710">
    <property type="entry name" value="RmlC-like_jellyroll"/>
</dbReference>
<evidence type="ECO:0000256" key="3">
    <source>
        <dbReference type="ARBA" id="ARBA00023163"/>
    </source>
</evidence>
<evidence type="ECO:0000259" key="4">
    <source>
        <dbReference type="PROSITE" id="PS50042"/>
    </source>
</evidence>
<dbReference type="InterPro" id="IPR050397">
    <property type="entry name" value="Env_Response_Regulators"/>
</dbReference>
<dbReference type="Proteomes" id="UP000094622">
    <property type="component" value="Unassembled WGS sequence"/>
</dbReference>
<dbReference type="AlphaFoldDB" id="A0A1E3H818"/>
<dbReference type="Pfam" id="PF00027">
    <property type="entry name" value="cNMP_binding"/>
    <property type="match status" value="1"/>
</dbReference>
<name>A0A1E3H818_9HYPH</name>
<dbReference type="InterPro" id="IPR018488">
    <property type="entry name" value="cNMP-bd_CS"/>
</dbReference>
<dbReference type="EMBL" id="MCRJ01000002">
    <property type="protein sequence ID" value="ODN72489.1"/>
    <property type="molecule type" value="Genomic_DNA"/>
</dbReference>
<accession>A0A1E3H818</accession>
<dbReference type="SMART" id="SM00100">
    <property type="entry name" value="cNMP"/>
    <property type="match status" value="1"/>
</dbReference>
<dbReference type="Gene3D" id="2.60.120.10">
    <property type="entry name" value="Jelly Rolls"/>
    <property type="match status" value="1"/>
</dbReference>
<dbReference type="PROSITE" id="PS00889">
    <property type="entry name" value="CNMP_BINDING_2"/>
    <property type="match status" value="1"/>
</dbReference>
<dbReference type="PROSITE" id="PS51063">
    <property type="entry name" value="HTH_CRP_2"/>
    <property type="match status" value="1"/>
</dbReference>
<feature type="domain" description="Cyclic nucleotide-binding" evidence="4">
    <location>
        <begin position="16"/>
        <end position="119"/>
    </location>
</feature>
<keyword evidence="3" id="KW-0804">Transcription</keyword>
<evidence type="ECO:0000313" key="6">
    <source>
        <dbReference type="EMBL" id="ODN72489.1"/>
    </source>
</evidence>
<dbReference type="PANTHER" id="PTHR24567">
    <property type="entry name" value="CRP FAMILY TRANSCRIPTIONAL REGULATORY PROTEIN"/>
    <property type="match status" value="1"/>
</dbReference>
<dbReference type="InterPro" id="IPR000595">
    <property type="entry name" value="cNMP-bd_dom"/>
</dbReference>
<dbReference type="PANTHER" id="PTHR24567:SF68">
    <property type="entry name" value="DNA-BINDING TRANSCRIPTIONAL DUAL REGULATOR CRP"/>
    <property type="match status" value="1"/>
</dbReference>
<dbReference type="GO" id="GO:0003700">
    <property type="term" value="F:DNA-binding transcription factor activity"/>
    <property type="evidence" value="ECO:0007669"/>
    <property type="project" value="TreeGrafter"/>
</dbReference>
<evidence type="ECO:0000256" key="1">
    <source>
        <dbReference type="ARBA" id="ARBA00023015"/>
    </source>
</evidence>
<dbReference type="SUPFAM" id="SSF51206">
    <property type="entry name" value="cAMP-binding domain-like"/>
    <property type="match status" value="1"/>
</dbReference>
<keyword evidence="1" id="KW-0805">Transcription regulation</keyword>
<protein>
    <submittedName>
        <fullName evidence="6">cAMP receptor protein</fullName>
    </submittedName>
</protein>
<dbReference type="PROSITE" id="PS50042">
    <property type="entry name" value="CNMP_BINDING_3"/>
    <property type="match status" value="1"/>
</dbReference>
<evidence type="ECO:0000256" key="2">
    <source>
        <dbReference type="ARBA" id="ARBA00023125"/>
    </source>
</evidence>
<dbReference type="CDD" id="cd00038">
    <property type="entry name" value="CAP_ED"/>
    <property type="match status" value="1"/>
</dbReference>
<dbReference type="InterPro" id="IPR018490">
    <property type="entry name" value="cNMP-bd_dom_sf"/>
</dbReference>
<organism evidence="6 7">
    <name type="scientific">Methylobrevis pamukkalensis</name>
    <dbReference type="NCBI Taxonomy" id="1439726"/>
    <lineage>
        <taxon>Bacteria</taxon>
        <taxon>Pseudomonadati</taxon>
        <taxon>Pseudomonadota</taxon>
        <taxon>Alphaproteobacteria</taxon>
        <taxon>Hyphomicrobiales</taxon>
        <taxon>Pleomorphomonadaceae</taxon>
        <taxon>Methylobrevis</taxon>
    </lineage>
</organism>
<keyword evidence="2" id="KW-0238">DNA-binding</keyword>
<gene>
    <name evidence="6" type="primary">crp</name>
    <name evidence="6" type="ORF">A6302_00235</name>
</gene>
<proteinExistence type="predicted"/>
<comment type="caution">
    <text evidence="6">The sequence shown here is derived from an EMBL/GenBank/DDBJ whole genome shotgun (WGS) entry which is preliminary data.</text>
</comment>
<dbReference type="GO" id="GO:0003677">
    <property type="term" value="F:DNA binding"/>
    <property type="evidence" value="ECO:0007669"/>
    <property type="project" value="UniProtKB-KW"/>
</dbReference>
<dbReference type="GO" id="GO:0005829">
    <property type="term" value="C:cytosol"/>
    <property type="evidence" value="ECO:0007669"/>
    <property type="project" value="TreeGrafter"/>
</dbReference>
<keyword evidence="6" id="KW-0675">Receptor</keyword>
<feature type="domain" description="HTH crp-type" evidence="5">
    <location>
        <begin position="150"/>
        <end position="189"/>
    </location>
</feature>
<keyword evidence="7" id="KW-1185">Reference proteome</keyword>
<reference evidence="6 7" key="1">
    <citation type="submission" date="2016-07" db="EMBL/GenBank/DDBJ databases">
        <title>Draft Genome Sequence of Methylobrevis pamukkalensis PK2.</title>
        <authorList>
            <person name="Vasilenko O.V."/>
            <person name="Doronina N.V."/>
            <person name="Shmareva M.N."/>
            <person name="Tarlachkov S.V."/>
            <person name="Mustakhimov I."/>
            <person name="Trotsenko Y.A."/>
        </authorList>
    </citation>
    <scope>NUCLEOTIDE SEQUENCE [LARGE SCALE GENOMIC DNA]</scope>
    <source>
        <strain evidence="6 7">PK2</strain>
    </source>
</reference>
<dbReference type="InterPro" id="IPR012318">
    <property type="entry name" value="HTH_CRP"/>
</dbReference>